<dbReference type="PANTHER" id="PTHR42840:SF3">
    <property type="entry name" value="BINDING ROSSMANN FOLD OXIDOREDUCTASE, PUTATIVE (AFU_ORTHOLOGUE AFUA_2G10240)-RELATED"/>
    <property type="match status" value="1"/>
</dbReference>
<keyword evidence="1" id="KW-0560">Oxidoreductase</keyword>
<dbReference type="AlphaFoldDB" id="X1ET33"/>
<comment type="caution">
    <text evidence="3">The sequence shown here is derived from an EMBL/GenBank/DDBJ whole genome shotgun (WGS) entry which is preliminary data.</text>
</comment>
<evidence type="ECO:0000256" key="1">
    <source>
        <dbReference type="ARBA" id="ARBA00023002"/>
    </source>
</evidence>
<name>X1ET33_9ZZZZ</name>
<reference evidence="3" key="1">
    <citation type="journal article" date="2014" name="Front. Microbiol.">
        <title>High frequency of phylogenetically diverse reductive dehalogenase-homologous genes in deep subseafloor sedimentary metagenomes.</title>
        <authorList>
            <person name="Kawai M."/>
            <person name="Futagami T."/>
            <person name="Toyoda A."/>
            <person name="Takaki Y."/>
            <person name="Nishi S."/>
            <person name="Hori S."/>
            <person name="Arai W."/>
            <person name="Tsubouchi T."/>
            <person name="Morono Y."/>
            <person name="Uchiyama I."/>
            <person name="Ito T."/>
            <person name="Fujiyama A."/>
            <person name="Inagaki F."/>
            <person name="Takami H."/>
        </authorList>
    </citation>
    <scope>NUCLEOTIDE SEQUENCE</scope>
    <source>
        <strain evidence="3">Expedition CK06-06</strain>
    </source>
</reference>
<organism evidence="3">
    <name type="scientific">marine sediment metagenome</name>
    <dbReference type="NCBI Taxonomy" id="412755"/>
    <lineage>
        <taxon>unclassified sequences</taxon>
        <taxon>metagenomes</taxon>
        <taxon>ecological metagenomes</taxon>
    </lineage>
</organism>
<dbReference type="EMBL" id="BARU01006704">
    <property type="protein sequence ID" value="GAH35747.1"/>
    <property type="molecule type" value="Genomic_DNA"/>
</dbReference>
<dbReference type="SUPFAM" id="SSF55347">
    <property type="entry name" value="Glyceraldehyde-3-phosphate dehydrogenase-like, C-terminal domain"/>
    <property type="match status" value="1"/>
</dbReference>
<dbReference type="InterPro" id="IPR055170">
    <property type="entry name" value="GFO_IDH_MocA-like_dom"/>
</dbReference>
<dbReference type="Gene3D" id="3.30.360.10">
    <property type="entry name" value="Dihydrodipicolinate Reductase, domain 2"/>
    <property type="match status" value="1"/>
</dbReference>
<proteinExistence type="predicted"/>
<evidence type="ECO:0000259" key="2">
    <source>
        <dbReference type="Pfam" id="PF22725"/>
    </source>
</evidence>
<feature type="non-terminal residue" evidence="3">
    <location>
        <position position="1"/>
    </location>
</feature>
<accession>X1ET33</accession>
<gene>
    <name evidence="3" type="ORF">S03H2_13207</name>
</gene>
<protein>
    <recommendedName>
        <fullName evidence="2">GFO/IDH/MocA-like oxidoreductase domain-containing protein</fullName>
    </recommendedName>
</protein>
<dbReference type="Pfam" id="PF22725">
    <property type="entry name" value="GFO_IDH_MocA_C3"/>
    <property type="match status" value="1"/>
</dbReference>
<sequence>LIEQDVFGDIFMVEVDYLHRIWMSTDLKWYGSREQSGTALLTAGCHAVDALRWFARSQVEEVSAYQVKTENPIEYPGTISVNVKFKDGKVGRSTTTFDAQMPYRFNIGVYGTEGTVRNNEIFAPKLFPGQNDFMKIPCILPDSGDIAHHPFQGEVSHFLDCIIDDKRPFPDLDDAAQTQAVCFAADISAESGKPVKVDELADTQQ</sequence>
<feature type="domain" description="GFO/IDH/MocA-like oxidoreductase" evidence="2">
    <location>
        <begin position="1"/>
        <end position="117"/>
    </location>
</feature>
<evidence type="ECO:0000313" key="3">
    <source>
        <dbReference type="EMBL" id="GAH35747.1"/>
    </source>
</evidence>
<dbReference type="GO" id="GO:0016491">
    <property type="term" value="F:oxidoreductase activity"/>
    <property type="evidence" value="ECO:0007669"/>
    <property type="project" value="UniProtKB-KW"/>
</dbReference>
<dbReference type="PANTHER" id="PTHR42840">
    <property type="entry name" value="NAD(P)-BINDING ROSSMANN-FOLD SUPERFAMILY PROTEIN-RELATED"/>
    <property type="match status" value="1"/>
</dbReference>